<feature type="transmembrane region" description="Helical" evidence="1">
    <location>
        <begin position="74"/>
        <end position="91"/>
    </location>
</feature>
<evidence type="ECO:0000256" key="1">
    <source>
        <dbReference type="SAM" id="Phobius"/>
    </source>
</evidence>
<keyword evidence="1" id="KW-1133">Transmembrane helix</keyword>
<feature type="transmembrane region" description="Helical" evidence="1">
    <location>
        <begin position="98"/>
        <end position="119"/>
    </location>
</feature>
<organism evidence="2 3">
    <name type="scientific">Polarella glacialis</name>
    <name type="common">Dinoflagellate</name>
    <dbReference type="NCBI Taxonomy" id="89957"/>
    <lineage>
        <taxon>Eukaryota</taxon>
        <taxon>Sar</taxon>
        <taxon>Alveolata</taxon>
        <taxon>Dinophyceae</taxon>
        <taxon>Suessiales</taxon>
        <taxon>Suessiaceae</taxon>
        <taxon>Polarella</taxon>
    </lineage>
</organism>
<keyword evidence="1" id="KW-0472">Membrane</keyword>
<protein>
    <submittedName>
        <fullName evidence="2">Uncharacterized protein</fullName>
    </submittedName>
</protein>
<reference evidence="2" key="1">
    <citation type="submission" date="2021-02" db="EMBL/GenBank/DDBJ databases">
        <authorList>
            <person name="Dougan E. K."/>
            <person name="Rhodes N."/>
            <person name="Thang M."/>
            <person name="Chan C."/>
        </authorList>
    </citation>
    <scope>NUCLEOTIDE SEQUENCE</scope>
</reference>
<name>A0A813FMD4_POLGL</name>
<dbReference type="Proteomes" id="UP000654075">
    <property type="component" value="Unassembled WGS sequence"/>
</dbReference>
<keyword evidence="1" id="KW-0812">Transmembrane</keyword>
<accession>A0A813FMD4</accession>
<gene>
    <name evidence="2" type="ORF">PGLA1383_LOCUS31012</name>
</gene>
<dbReference type="EMBL" id="CAJNNV010025222">
    <property type="protein sequence ID" value="CAE8613235.1"/>
    <property type="molecule type" value="Genomic_DNA"/>
</dbReference>
<dbReference type="AlphaFoldDB" id="A0A813FMD4"/>
<evidence type="ECO:0000313" key="2">
    <source>
        <dbReference type="EMBL" id="CAE8613235.1"/>
    </source>
</evidence>
<proteinExistence type="predicted"/>
<feature type="transmembrane region" description="Helical" evidence="1">
    <location>
        <begin position="34"/>
        <end position="54"/>
    </location>
</feature>
<comment type="caution">
    <text evidence="2">The sequence shown here is derived from an EMBL/GenBank/DDBJ whole genome shotgun (WGS) entry which is preliminary data.</text>
</comment>
<sequence length="192" mass="21517">MSLTGYFDSCSPYLNLVFKPGLPRLKLSEWPQQFSRWSATSVLVFFLVGIFSIIYTAKGDADTVRLLHHFARRLLWTFVITHLSWFVVVGQNGCIHPVISLIMGLCFITEGFCLAAPAWEGDFDKPAVFLSPLAGGMHLPHLFTKIACGLYGFCIFCMGISACMMFFVQSRTAFCRETEAEDDCVPYIQVDG</sequence>
<keyword evidence="3" id="KW-1185">Reference proteome</keyword>
<evidence type="ECO:0000313" key="3">
    <source>
        <dbReference type="Proteomes" id="UP000654075"/>
    </source>
</evidence>
<feature type="transmembrane region" description="Helical" evidence="1">
    <location>
        <begin position="139"/>
        <end position="168"/>
    </location>
</feature>